<accession>A0A4T0H434</accession>
<evidence type="ECO:0000259" key="3">
    <source>
        <dbReference type="PROSITE" id="PS50132"/>
    </source>
</evidence>
<dbReference type="Gene3D" id="1.10.167.10">
    <property type="entry name" value="Regulator of G-protein Signalling 4, domain 2"/>
    <property type="match status" value="1"/>
</dbReference>
<dbReference type="InterPro" id="IPR051092">
    <property type="entry name" value="FYVE_RhoGEF_PH"/>
</dbReference>
<evidence type="ECO:0008006" key="6">
    <source>
        <dbReference type="Google" id="ProtNLM"/>
    </source>
</evidence>
<dbReference type="SUPFAM" id="SSF48097">
    <property type="entry name" value="Regulator of G-protein signaling, RGS"/>
    <property type="match status" value="1"/>
</dbReference>
<dbReference type="GO" id="GO:0005085">
    <property type="term" value="F:guanyl-nucleotide exchange factor activity"/>
    <property type="evidence" value="ECO:0007669"/>
    <property type="project" value="InterPro"/>
</dbReference>
<dbReference type="SMART" id="SM00325">
    <property type="entry name" value="RhoGEF"/>
    <property type="match status" value="1"/>
</dbReference>
<dbReference type="Pfam" id="PF00615">
    <property type="entry name" value="RGS"/>
    <property type="match status" value="1"/>
</dbReference>
<dbReference type="InterPro" id="IPR036305">
    <property type="entry name" value="RGS_sf"/>
</dbReference>
<dbReference type="PANTHER" id="PTHR12673:SF270">
    <property type="entry name" value="FYVE-TYPE DOMAIN-CONTAINING PROTEIN"/>
    <property type="match status" value="1"/>
</dbReference>
<evidence type="ECO:0000256" key="1">
    <source>
        <dbReference type="SAM" id="MobiDB-lite"/>
    </source>
</evidence>
<protein>
    <recommendedName>
        <fullName evidence="6">DH domain-containing protein</fullName>
    </recommendedName>
</protein>
<feature type="region of interest" description="Disordered" evidence="1">
    <location>
        <begin position="761"/>
        <end position="1009"/>
    </location>
</feature>
<evidence type="ECO:0000313" key="5">
    <source>
        <dbReference type="Proteomes" id="UP000306954"/>
    </source>
</evidence>
<feature type="region of interest" description="Disordered" evidence="1">
    <location>
        <begin position="590"/>
        <end position="669"/>
    </location>
</feature>
<feature type="compositionally biased region" description="Low complexity" evidence="1">
    <location>
        <begin position="954"/>
        <end position="970"/>
    </location>
</feature>
<dbReference type="PANTHER" id="PTHR12673">
    <property type="entry name" value="FACIOGENITAL DYSPLASIA PROTEIN"/>
    <property type="match status" value="1"/>
</dbReference>
<dbReference type="PROSITE" id="PS50132">
    <property type="entry name" value="RGS"/>
    <property type="match status" value="1"/>
</dbReference>
<feature type="region of interest" description="Disordered" evidence="1">
    <location>
        <begin position="551"/>
        <end position="577"/>
    </location>
</feature>
<feature type="compositionally biased region" description="Low complexity" evidence="1">
    <location>
        <begin position="987"/>
        <end position="1001"/>
    </location>
</feature>
<feature type="compositionally biased region" description="Low complexity" evidence="1">
    <location>
        <begin position="827"/>
        <end position="839"/>
    </location>
</feature>
<dbReference type="CDD" id="cd00160">
    <property type="entry name" value="RhoGEF"/>
    <property type="match status" value="1"/>
</dbReference>
<evidence type="ECO:0000259" key="2">
    <source>
        <dbReference type="PROSITE" id="PS50010"/>
    </source>
</evidence>
<dbReference type="InterPro" id="IPR035899">
    <property type="entry name" value="DBL_dom_sf"/>
</dbReference>
<dbReference type="SUPFAM" id="SSF48065">
    <property type="entry name" value="DBL homology domain (DH-domain)"/>
    <property type="match status" value="1"/>
</dbReference>
<name>A0A4T0H434_WALIC</name>
<dbReference type="InterPro" id="IPR000219">
    <property type="entry name" value="DH_dom"/>
</dbReference>
<dbReference type="GO" id="GO:0005737">
    <property type="term" value="C:cytoplasm"/>
    <property type="evidence" value="ECO:0007669"/>
    <property type="project" value="TreeGrafter"/>
</dbReference>
<organism evidence="4 5">
    <name type="scientific">Wallemia ichthyophaga</name>
    <dbReference type="NCBI Taxonomy" id="245174"/>
    <lineage>
        <taxon>Eukaryota</taxon>
        <taxon>Fungi</taxon>
        <taxon>Dikarya</taxon>
        <taxon>Basidiomycota</taxon>
        <taxon>Wallemiomycotina</taxon>
        <taxon>Wallemiomycetes</taxon>
        <taxon>Wallemiales</taxon>
        <taxon>Wallemiaceae</taxon>
        <taxon>Wallemia</taxon>
    </lineage>
</organism>
<feature type="region of interest" description="Disordered" evidence="1">
    <location>
        <begin position="1029"/>
        <end position="1054"/>
    </location>
</feature>
<dbReference type="Proteomes" id="UP000306954">
    <property type="component" value="Unassembled WGS sequence"/>
</dbReference>
<feature type="compositionally biased region" description="Polar residues" evidence="1">
    <location>
        <begin position="614"/>
        <end position="637"/>
    </location>
</feature>
<sequence>MSSQHKAFFCDVVFDGCYWDIGENLISPSLNSSSLPPPPTKSPNIQSFQQQLNELISTEKSYVKRITALKLNYADPLRQFAKHKDTQIINHFDAKSLFANIDQILHINYSFLTELEHANEFNIGNICMSHFPYLTPYNQYYFNRQKSVELFKDLLKKKSFVEFIDRTQWQTTGINNIGLRELLMEPVQRIPRYILLLQGMMNYLDQSHDQRSLLFQALDLASKIASCEADETTKRATLMHTLQRNIQDFPPNLISHNRTLIDSIDVDDLPTPLTSHIDDPLPCTLFLFNDKLVIAKRPSAHARGRKLSGLDDLDASNPSSTPAKSWGIGIAKHQLVCKVVADLSDVTLTDLSHQELGIVFNNSAFADCDDERFNRSSKAFSATQVSFSPSEPLSTDSPMTRFISSTWKQQAILSTLSTGGDACAKISRDWLPLESGGVSSGRGSGRARLYYNVYTSRDQWFRSAHKSKAVLHMDGSGGVADAIPLGEAGTCPLIVMRAQVNNEHDDVHLTTTFSSPPEELEESVDMAGVYERLVWHIQAARLYDYTPAGLAPNLTVGGRKRERAPSSPTKNKFESVSRGFFKHGAGVANGRLGVPDADLTNSTNSHSHRRTRSLASKSSGNLTMGSVNSEVTSTPATSVDHRGSAPSHSTLAHTHTRTPSPLPKSPPAPAVFERKVKRKQTPPAADAEREAEAEAVARELHKRRTTEAQIDHERRLAVAKAEEEVEMLDYRDGVRASYLERPRSLPPPSSNVGVVGVSVARSEKSGSDSGSESESGNENEHGYPLDPPLPPRSHSSLATAGNYSTRSDASTSLPCGSDTDARTSDATNGNGSTISNSTSVDLKFGENDSSQFPRYEDAEEEADNDTDEDIAAAIARQPSYIAGGADEAIVREGRAGLNTVSRRRSTSVPTHSHTYTTNHTPTPTSPDQPHPESVSSSLIPPEPAFSMSRQTTNSSAWSRSTGTSSGLRSGVMSPGARKPFGPRDLTRSTGSTSSRSTLKSTPKVGNAYKMDLPVVRPLSIPSKNVAVEQVEVKAESQPKPQPLKPSKSTKSVPEDGYGYTSALDEWVYNDTADTSEKENKDRKIMPPPKSEIVRVDVGLSERKRKWEEICHSAGTTDESLNFLIDSLSDDARTLKKTKSGQIDSNSFAEMERSLELQVQVARQLQQRQKADAERTHKLEKQLNECKSEISVLYESFNEELDAILLLLDNHMRTGRTGKNVQTLAEILNNNELAEDFRTFLEYQEHSIENLNFILWFLSYKSRWSGLSGIEQDKSPSCRLNKWRKKTSINTQEQPYRREVDHIISVYFNNLSQFELNLPEDIQSYTLDLLRTSTHPDCFTKAYEHVNYLIQTSSIPQFMACKYPQPTKTPSRLKSFFKRL</sequence>
<dbReference type="PROSITE" id="PS50010">
    <property type="entry name" value="DH_2"/>
    <property type="match status" value="1"/>
</dbReference>
<feature type="domain" description="RGS" evidence="3">
    <location>
        <begin position="1222"/>
        <end position="1358"/>
    </location>
</feature>
<dbReference type="Pfam" id="PF00621">
    <property type="entry name" value="RhoGEF"/>
    <property type="match status" value="1"/>
</dbReference>
<dbReference type="InterPro" id="IPR016137">
    <property type="entry name" value="RGS"/>
</dbReference>
<feature type="compositionally biased region" description="Low complexity" evidence="1">
    <location>
        <begin position="767"/>
        <end position="776"/>
    </location>
</feature>
<reference evidence="4 5" key="1">
    <citation type="submission" date="2019-03" db="EMBL/GenBank/DDBJ databases">
        <title>Sequencing 23 genomes of Wallemia ichthyophaga.</title>
        <authorList>
            <person name="Gostincar C."/>
        </authorList>
    </citation>
    <scope>NUCLEOTIDE SEQUENCE [LARGE SCALE GENOMIC DNA]</scope>
    <source>
        <strain evidence="4 5">EXF-8621</strain>
    </source>
</reference>
<dbReference type="InterPro" id="IPR044926">
    <property type="entry name" value="RGS_subdomain_2"/>
</dbReference>
<feature type="compositionally biased region" description="Low complexity" evidence="1">
    <location>
        <begin position="909"/>
        <end position="922"/>
    </location>
</feature>
<feature type="domain" description="DH" evidence="2">
    <location>
        <begin position="47"/>
        <end position="231"/>
    </location>
</feature>
<feature type="region of interest" description="Disordered" evidence="1">
    <location>
        <begin position="675"/>
        <end position="694"/>
    </location>
</feature>
<comment type="caution">
    <text evidence="4">The sequence shown here is derived from an EMBL/GenBank/DDBJ whole genome shotgun (WGS) entry which is preliminary data.</text>
</comment>
<dbReference type="EMBL" id="SPOF01000034">
    <property type="protein sequence ID" value="TIB10040.1"/>
    <property type="molecule type" value="Genomic_DNA"/>
</dbReference>
<dbReference type="Gene3D" id="1.20.900.10">
    <property type="entry name" value="Dbl homology (DH) domain"/>
    <property type="match status" value="1"/>
</dbReference>
<feature type="compositionally biased region" description="Polar residues" evidence="1">
    <location>
        <begin position="793"/>
        <end position="814"/>
    </location>
</feature>
<proteinExistence type="predicted"/>
<feature type="compositionally biased region" description="Acidic residues" evidence="1">
    <location>
        <begin position="857"/>
        <end position="870"/>
    </location>
</feature>
<feature type="compositionally biased region" description="Pro residues" evidence="1">
    <location>
        <begin position="660"/>
        <end position="669"/>
    </location>
</feature>
<evidence type="ECO:0000313" key="4">
    <source>
        <dbReference type="EMBL" id="TIB10040.1"/>
    </source>
</evidence>
<gene>
    <name evidence="4" type="ORF">E3P90_02980</name>
</gene>